<evidence type="ECO:0000259" key="11">
    <source>
        <dbReference type="Pfam" id="PF07687"/>
    </source>
</evidence>
<dbReference type="PROSITE" id="PS00758">
    <property type="entry name" value="ARGE_DAPE_CPG2_1"/>
    <property type="match status" value="1"/>
</dbReference>
<feature type="binding site" evidence="10">
    <location>
        <position position="177"/>
    </location>
    <ligand>
        <name>Zn(2+)</name>
        <dbReference type="ChEBI" id="CHEBI:29105"/>
        <label>1</label>
    </ligand>
</feature>
<dbReference type="InterPro" id="IPR036264">
    <property type="entry name" value="Bact_exopeptidase_dim_dom"/>
</dbReference>
<comment type="cofactor">
    <cofactor evidence="10">
        <name>Zn(2+)</name>
        <dbReference type="ChEBI" id="CHEBI:29105"/>
    </cofactor>
    <text evidence="10">Binds 2 Zn(2+) ions per subunit.</text>
</comment>
<evidence type="ECO:0000256" key="2">
    <source>
        <dbReference type="ARBA" id="ARBA00006247"/>
    </source>
</evidence>
<sequence>MAENMSDWENNKEIQLFREYLRIPSVHPNVDYTPCVDFLKRQAKDLGLPVQICYPGGPTKPIVIMTWLGKQPELPTIMLNSHMDVVPVYPEKWTHPPFAAEIDEQGRIFARGSQDIKCLGMQYLAAIRALKKKGATFKRSIHITFVPDEEISGILGMKCFVHTEDFRKLNVGFCLDEGVVNVKDEYVVYYAQKTIWYVNFTISGTTGHGSLLHKNTAAEKFQYILGKMMELRKKAENQLNGNRSLDLGNVSTVNLTVVKGGLQNNVIPPVIEATFDLRLGIEEDLEALHKQLQDWCEEAGGDITIKFPTQDKKTPPTAIDETNLFWVAMQNALKKLGLKVRTAVLPGVTDGRYVRQMNIPTLCFCPMANTPILLHANDEYLQADIYLKGIEIFENVLPAIANV</sequence>
<feature type="binding site" evidence="10">
    <location>
        <position position="82"/>
    </location>
    <ligand>
        <name>Zn(2+)</name>
        <dbReference type="ChEBI" id="CHEBI:29105"/>
        <label>1</label>
    </ligand>
</feature>
<dbReference type="InterPro" id="IPR010159">
    <property type="entry name" value="N-acyl_aa_amidohydrolase"/>
</dbReference>
<dbReference type="OrthoDB" id="3064516at2759"/>
<dbReference type="SUPFAM" id="SSF55031">
    <property type="entry name" value="Bacterial exopeptidase dimerisation domain"/>
    <property type="match status" value="1"/>
</dbReference>
<feature type="binding site" evidence="10">
    <location>
        <position position="115"/>
    </location>
    <ligand>
        <name>Zn(2+)</name>
        <dbReference type="ChEBI" id="CHEBI:29105"/>
        <label>2</label>
    </ligand>
</feature>
<dbReference type="PANTHER" id="PTHR45892:SF1">
    <property type="entry name" value="AMINOACYLASE-1"/>
    <property type="match status" value="1"/>
</dbReference>
<accession>A0A0K8VZ21</accession>
<evidence type="ECO:0000256" key="1">
    <source>
        <dbReference type="ARBA" id="ARBA00004496"/>
    </source>
</evidence>
<dbReference type="EMBL" id="GDHF01008213">
    <property type="protein sequence ID" value="JAI44101.1"/>
    <property type="molecule type" value="Transcribed_RNA"/>
</dbReference>
<feature type="active site" evidence="9">
    <location>
        <position position="84"/>
    </location>
</feature>
<evidence type="ECO:0000256" key="4">
    <source>
        <dbReference type="ARBA" id="ARBA00022490"/>
    </source>
</evidence>
<dbReference type="Pfam" id="PF01546">
    <property type="entry name" value="Peptidase_M20"/>
    <property type="match status" value="1"/>
</dbReference>
<dbReference type="GO" id="GO:0004046">
    <property type="term" value="F:aminoacylase activity"/>
    <property type="evidence" value="ECO:0007669"/>
    <property type="project" value="UniProtKB-EC"/>
</dbReference>
<keyword evidence="6" id="KW-0378">Hydrolase</keyword>
<evidence type="ECO:0000256" key="9">
    <source>
        <dbReference type="PIRSR" id="PIRSR036696-1"/>
    </source>
</evidence>
<dbReference type="InterPro" id="IPR011650">
    <property type="entry name" value="Peptidase_M20_dimer"/>
</dbReference>
<feature type="binding site" evidence="10">
    <location>
        <position position="375"/>
    </location>
    <ligand>
        <name>Zn(2+)</name>
        <dbReference type="ChEBI" id="CHEBI:29105"/>
        <label>2</label>
    </ligand>
</feature>
<comment type="similarity">
    <text evidence="2">Belongs to the peptidase M20A family.</text>
</comment>
<dbReference type="Gene3D" id="3.30.70.360">
    <property type="match status" value="1"/>
</dbReference>
<dbReference type="Pfam" id="PF07687">
    <property type="entry name" value="M20_dimer"/>
    <property type="match status" value="1"/>
</dbReference>
<keyword evidence="5 10" id="KW-0479">Metal-binding</keyword>
<reference evidence="12" key="1">
    <citation type="submission" date="2015-06" db="EMBL/GenBank/DDBJ databases">
        <authorList>
            <person name="Hoefler B.C."/>
            <person name="Straight P.D."/>
        </authorList>
    </citation>
    <scope>NUCLEOTIDE SEQUENCE</scope>
</reference>
<organism evidence="12">
    <name type="scientific">Bactrocera latifrons</name>
    <name type="common">Malaysian fruit fly</name>
    <name type="synonym">Chaetodacus latifrons</name>
    <dbReference type="NCBI Taxonomy" id="174628"/>
    <lineage>
        <taxon>Eukaryota</taxon>
        <taxon>Metazoa</taxon>
        <taxon>Ecdysozoa</taxon>
        <taxon>Arthropoda</taxon>
        <taxon>Hexapoda</taxon>
        <taxon>Insecta</taxon>
        <taxon>Pterygota</taxon>
        <taxon>Neoptera</taxon>
        <taxon>Endopterygota</taxon>
        <taxon>Diptera</taxon>
        <taxon>Brachycera</taxon>
        <taxon>Muscomorpha</taxon>
        <taxon>Tephritoidea</taxon>
        <taxon>Tephritidae</taxon>
        <taxon>Bactrocera</taxon>
        <taxon>Bactrocera</taxon>
    </lineage>
</organism>
<dbReference type="PROSITE" id="PS00759">
    <property type="entry name" value="ARGE_DAPE_CPG2_2"/>
    <property type="match status" value="1"/>
</dbReference>
<protein>
    <recommendedName>
        <fullName evidence="3">N-acyl-aliphatic-L-amino acid amidohydrolase</fullName>
        <ecNumber evidence="3">3.5.1.14</ecNumber>
    </recommendedName>
    <alternativeName>
        <fullName evidence="8">N-acyl-L-amino-acid amidohydrolase</fullName>
    </alternativeName>
</protein>
<keyword evidence="7 10" id="KW-0862">Zinc</keyword>
<dbReference type="SUPFAM" id="SSF53187">
    <property type="entry name" value="Zn-dependent exopeptidases"/>
    <property type="match status" value="1"/>
</dbReference>
<dbReference type="GO" id="GO:0006520">
    <property type="term" value="P:amino acid metabolic process"/>
    <property type="evidence" value="ECO:0007669"/>
    <property type="project" value="InterPro"/>
</dbReference>
<feature type="binding site" evidence="10">
    <location>
        <position position="115"/>
    </location>
    <ligand>
        <name>Zn(2+)</name>
        <dbReference type="ChEBI" id="CHEBI:29105"/>
        <label>1</label>
    </ligand>
</feature>
<dbReference type="GO" id="GO:0046872">
    <property type="term" value="F:metal ion binding"/>
    <property type="evidence" value="ECO:0007669"/>
    <property type="project" value="UniProtKB-KW"/>
</dbReference>
<comment type="subcellular location">
    <subcellularLocation>
        <location evidence="1">Cytoplasm</location>
    </subcellularLocation>
</comment>
<evidence type="ECO:0000256" key="6">
    <source>
        <dbReference type="ARBA" id="ARBA00022801"/>
    </source>
</evidence>
<dbReference type="Gene3D" id="3.40.630.10">
    <property type="entry name" value="Zn peptidases"/>
    <property type="match status" value="1"/>
</dbReference>
<dbReference type="PANTHER" id="PTHR45892">
    <property type="entry name" value="AMINOACYLASE-1"/>
    <property type="match status" value="1"/>
</dbReference>
<keyword evidence="4" id="KW-0963">Cytoplasm</keyword>
<dbReference type="PIRSF" id="PIRSF036696">
    <property type="entry name" value="ACY-1"/>
    <property type="match status" value="1"/>
</dbReference>
<evidence type="ECO:0000313" key="12">
    <source>
        <dbReference type="EMBL" id="JAI44101.1"/>
    </source>
</evidence>
<evidence type="ECO:0000256" key="8">
    <source>
        <dbReference type="ARBA" id="ARBA00029656"/>
    </source>
</evidence>
<dbReference type="InterPro" id="IPR002933">
    <property type="entry name" value="Peptidase_M20"/>
</dbReference>
<evidence type="ECO:0000256" key="5">
    <source>
        <dbReference type="ARBA" id="ARBA00022723"/>
    </source>
</evidence>
<name>A0A0K8VZ21_BACLA</name>
<dbReference type="EC" id="3.5.1.14" evidence="3"/>
<dbReference type="InterPro" id="IPR001261">
    <property type="entry name" value="ArgE/DapE_CS"/>
</dbReference>
<evidence type="ECO:0000256" key="10">
    <source>
        <dbReference type="PIRSR" id="PIRSR036696-2"/>
    </source>
</evidence>
<feature type="domain" description="Peptidase M20 dimerisation" evidence="11">
    <location>
        <begin position="190"/>
        <end position="301"/>
    </location>
</feature>
<dbReference type="InterPro" id="IPR052083">
    <property type="entry name" value="Aminoacylase-1_M20A"/>
</dbReference>
<gene>
    <name evidence="12" type="primary">Acy1_0</name>
    <name evidence="12" type="ORF">c0_g1_i2</name>
</gene>
<feature type="binding site" evidence="10">
    <location>
        <position position="150"/>
    </location>
    <ligand>
        <name>Zn(2+)</name>
        <dbReference type="ChEBI" id="CHEBI:29105"/>
        <label>2</label>
    </ligand>
</feature>
<dbReference type="FunFam" id="3.40.630.10:FF:000019">
    <property type="entry name" value="Aminoacylase 1"/>
    <property type="match status" value="1"/>
</dbReference>
<dbReference type="GO" id="GO:0005737">
    <property type="term" value="C:cytoplasm"/>
    <property type="evidence" value="ECO:0007669"/>
    <property type="project" value="UniProtKB-SubCell"/>
</dbReference>
<feature type="active site" description="Proton acceptor" evidence="9">
    <location>
        <position position="149"/>
    </location>
</feature>
<evidence type="ECO:0000256" key="3">
    <source>
        <dbReference type="ARBA" id="ARBA00011913"/>
    </source>
</evidence>
<dbReference type="FunFam" id="3.30.70.360:FF:000005">
    <property type="entry name" value="Putative Aminoacylase-1"/>
    <property type="match status" value="1"/>
</dbReference>
<dbReference type="Gene3D" id="1.10.150.900">
    <property type="match status" value="1"/>
</dbReference>
<dbReference type="NCBIfam" id="TIGR01880">
    <property type="entry name" value="Ac-peptdase-euk"/>
    <property type="match status" value="1"/>
</dbReference>
<evidence type="ECO:0000256" key="7">
    <source>
        <dbReference type="ARBA" id="ARBA00022833"/>
    </source>
</evidence>
<proteinExistence type="inferred from homology"/>
<dbReference type="AlphaFoldDB" id="A0A0K8VZ21"/>